<organism evidence="2 3">
    <name type="scientific">Segatella copri</name>
    <dbReference type="NCBI Taxonomy" id="165179"/>
    <lineage>
        <taxon>Bacteria</taxon>
        <taxon>Pseudomonadati</taxon>
        <taxon>Bacteroidota</taxon>
        <taxon>Bacteroidia</taxon>
        <taxon>Bacteroidales</taxon>
        <taxon>Prevotellaceae</taxon>
        <taxon>Segatella</taxon>
    </lineage>
</organism>
<evidence type="ECO:0008006" key="4">
    <source>
        <dbReference type="Google" id="ProtNLM"/>
    </source>
</evidence>
<dbReference type="RefSeq" id="WP_153128292.1">
    <property type="nucleotide sequence ID" value="NZ_VZCW01000161.1"/>
</dbReference>
<gene>
    <name evidence="2" type="ORF">F7D95_06020</name>
</gene>
<keyword evidence="1" id="KW-0732">Signal</keyword>
<comment type="caution">
    <text evidence="2">The sequence shown here is derived from an EMBL/GenBank/DDBJ whole genome shotgun (WGS) entry which is preliminary data.</text>
</comment>
<evidence type="ECO:0000256" key="1">
    <source>
        <dbReference type="SAM" id="SignalP"/>
    </source>
</evidence>
<dbReference type="EMBL" id="VZCW01000161">
    <property type="protein sequence ID" value="MQN12381.1"/>
    <property type="molecule type" value="Genomic_DNA"/>
</dbReference>
<evidence type="ECO:0000313" key="3">
    <source>
        <dbReference type="Proteomes" id="UP000442105"/>
    </source>
</evidence>
<protein>
    <recommendedName>
        <fullName evidence="4">Lipoprotein</fullName>
    </recommendedName>
</protein>
<dbReference type="Proteomes" id="UP000442105">
    <property type="component" value="Unassembled WGS sequence"/>
</dbReference>
<proteinExistence type="predicted"/>
<feature type="chain" id="PRO_5041725406" description="Lipoprotein" evidence="1">
    <location>
        <begin position="25"/>
        <end position="496"/>
    </location>
</feature>
<evidence type="ECO:0000313" key="2">
    <source>
        <dbReference type="EMBL" id="MQN12381.1"/>
    </source>
</evidence>
<dbReference type="PROSITE" id="PS51257">
    <property type="entry name" value="PROKAR_LIPOPROTEIN"/>
    <property type="match status" value="1"/>
</dbReference>
<sequence length="496" mass="53155">MRIFKRINLYIVAFAAICSFTLTSCHHDEDTTTSNNNSSITALANLNPNEPVIANVSNKEGQSVVIMGTKDAQGYAKKLEQVIITQTEEENPTEIFFDENEKIKEMIAPNGVRFQFDWLSDKEIALTLIDPNTNEQLNTLLDLSNKNNQAKVVSRGSNVKTRVGNSSLKIEPIVDVAPIISTKKHTRAEKSGIVGNVYLEQCGAPTTAQCWVDVYDYSNLTGSFGRGKYRGRFTCTKVGDGHYQFQLPANYNVHHNMADYCDAINDIIGNICDANAFTAPGSGAKEAMCIYISGALASGIVSAPVAAGFLVACETTSVALDLSCSLLDGSIGGIDLAPGAPSIGDGLCAALREMDYTWDTPLLLQPVVNALPSCIYGTAQVYKADGNLKDMKVTWGGKPVINSFKLVPSAPSHGVSYQAIAELYCLPIGTNVTMDIIGTDGYSNSQTSTITSGQNLNYKATLYVPGADTGVKDVCTVTAVTPEGETVTKKASLVFQ</sequence>
<feature type="signal peptide" evidence="1">
    <location>
        <begin position="1"/>
        <end position="24"/>
    </location>
</feature>
<accession>A0AA90UFS4</accession>
<dbReference type="AlphaFoldDB" id="A0AA90UFS4"/>
<reference evidence="3" key="1">
    <citation type="submission" date="2019-09" db="EMBL/GenBank/DDBJ databases">
        <title>Distinct polysaccharide growth profiles of human intestinal Prevotella copri isolates.</title>
        <authorList>
            <person name="Fehlner-Peach H."/>
            <person name="Magnabosco C."/>
            <person name="Raghavan V."/>
            <person name="Scher J.U."/>
            <person name="Tett A."/>
            <person name="Cox L.M."/>
            <person name="Gottsegen C."/>
            <person name="Watters A."/>
            <person name="Wiltshire- Gordon J.D."/>
            <person name="Segata N."/>
            <person name="Bonneau R."/>
            <person name="Littman D.R."/>
        </authorList>
    </citation>
    <scope>NUCLEOTIDE SEQUENCE [LARGE SCALE GENOMIC DNA]</scope>
    <source>
        <strain evidence="3">iAQ1179</strain>
    </source>
</reference>
<name>A0AA90UFS4_9BACT</name>